<sequence>MATCSSNTHWQHHILPGPRGGARDPDTLVEPDFPASAVLDSGLAFGAPE</sequence>
<feature type="region of interest" description="Disordered" evidence="1">
    <location>
        <begin position="1"/>
        <end position="29"/>
    </location>
</feature>
<keyword evidence="3" id="KW-1185">Reference proteome</keyword>
<evidence type="ECO:0000256" key="1">
    <source>
        <dbReference type="SAM" id="MobiDB-lite"/>
    </source>
</evidence>
<comment type="caution">
    <text evidence="2">The sequence shown here is derived from an EMBL/GenBank/DDBJ whole genome shotgun (WGS) entry which is preliminary data.</text>
</comment>
<evidence type="ECO:0000313" key="3">
    <source>
        <dbReference type="Proteomes" id="UP001055117"/>
    </source>
</evidence>
<evidence type="ECO:0000313" key="2">
    <source>
        <dbReference type="EMBL" id="GJD46424.1"/>
    </source>
</evidence>
<name>A0ABQ4QMK4_9HYPH</name>
<dbReference type="EMBL" id="BPQG01000077">
    <property type="protein sequence ID" value="GJD46424.1"/>
    <property type="molecule type" value="Genomic_DNA"/>
</dbReference>
<protein>
    <submittedName>
        <fullName evidence="2">Uncharacterized protein</fullName>
    </submittedName>
</protein>
<organism evidence="2 3">
    <name type="scientific">Methylobacterium cerastii</name>
    <dbReference type="NCBI Taxonomy" id="932741"/>
    <lineage>
        <taxon>Bacteria</taxon>
        <taxon>Pseudomonadati</taxon>
        <taxon>Pseudomonadota</taxon>
        <taxon>Alphaproteobacteria</taxon>
        <taxon>Hyphomicrobiales</taxon>
        <taxon>Methylobacteriaceae</taxon>
        <taxon>Methylobacterium</taxon>
    </lineage>
</organism>
<accession>A0ABQ4QMK4</accession>
<dbReference type="Proteomes" id="UP001055117">
    <property type="component" value="Unassembled WGS sequence"/>
</dbReference>
<proteinExistence type="predicted"/>
<gene>
    <name evidence="2" type="ORF">AFCDBAGC_4305</name>
</gene>
<reference evidence="2 3" key="1">
    <citation type="journal article" date="2021" name="Front. Microbiol.">
        <title>Comprehensive Comparative Genomics and Phenotyping of Methylobacterium Species.</title>
        <authorList>
            <person name="Alessa O."/>
            <person name="Ogura Y."/>
            <person name="Fujitani Y."/>
            <person name="Takami H."/>
            <person name="Hayashi T."/>
            <person name="Sahin N."/>
            <person name="Tani A."/>
        </authorList>
    </citation>
    <scope>NUCLEOTIDE SEQUENCE [LARGE SCALE GENOMIC DNA]</scope>
    <source>
        <strain evidence="2 3">DSM 23679</strain>
    </source>
</reference>